<feature type="region of interest" description="Disordered" evidence="1">
    <location>
        <begin position="92"/>
        <end position="116"/>
    </location>
</feature>
<evidence type="ECO:0000313" key="2">
    <source>
        <dbReference type="EMBL" id="KAK7031985.1"/>
    </source>
</evidence>
<gene>
    <name evidence="2" type="ORF">R3P38DRAFT_3187708</name>
</gene>
<protein>
    <submittedName>
        <fullName evidence="2">Uncharacterized protein</fullName>
    </submittedName>
</protein>
<proteinExistence type="predicted"/>
<accession>A0AAW0BZC6</accession>
<dbReference type="Proteomes" id="UP001362999">
    <property type="component" value="Unassembled WGS sequence"/>
</dbReference>
<reference evidence="2 3" key="1">
    <citation type="journal article" date="2024" name="J Genomics">
        <title>Draft genome sequencing and assembly of Favolaschia claudopus CIRM-BRFM 2984 isolated from oak limbs.</title>
        <authorList>
            <person name="Navarro D."/>
            <person name="Drula E."/>
            <person name="Chaduli D."/>
            <person name="Cazenave R."/>
            <person name="Ahrendt S."/>
            <person name="Wang J."/>
            <person name="Lipzen A."/>
            <person name="Daum C."/>
            <person name="Barry K."/>
            <person name="Grigoriev I.V."/>
            <person name="Favel A."/>
            <person name="Rosso M.N."/>
            <person name="Martin F."/>
        </authorList>
    </citation>
    <scope>NUCLEOTIDE SEQUENCE [LARGE SCALE GENOMIC DNA]</scope>
    <source>
        <strain evidence="2 3">CIRM-BRFM 2984</strain>
    </source>
</reference>
<comment type="caution">
    <text evidence="2">The sequence shown here is derived from an EMBL/GenBank/DDBJ whole genome shotgun (WGS) entry which is preliminary data.</text>
</comment>
<sequence length="284" mass="31844">MSLDFRATLRSTKYPISDAYSALDTRVKRLRSLHARGSPPYLILAHSSSSVHRFRSQGRRTSSTTTSTDSPAAIHAPSDLNIEALLPLRADLSPETPQSEPRTPVHRRFRPVSETNPLQSNLLLTHTAHKNPPPAPHDTPDNVNVDVNSPHYHPRPATHLLLPPPAARSCHLTFRNVSLHAPHPGSQGYGSEMIVVYLSFFAFANDTSFTFVEKSKVFLSRYHRNFGPILKDNVLIWPVLEGARARRNVYARSPARHRISFIDAAPNYRGHLLRRSTAAASRRR</sequence>
<name>A0AAW0BZC6_9AGAR</name>
<feature type="region of interest" description="Disordered" evidence="1">
    <location>
        <begin position="49"/>
        <end position="79"/>
    </location>
</feature>
<feature type="compositionally biased region" description="Low complexity" evidence="1">
    <location>
        <begin position="59"/>
        <end position="70"/>
    </location>
</feature>
<dbReference type="AlphaFoldDB" id="A0AAW0BZC6"/>
<dbReference type="EMBL" id="JAWWNJ010000024">
    <property type="protein sequence ID" value="KAK7031985.1"/>
    <property type="molecule type" value="Genomic_DNA"/>
</dbReference>
<organism evidence="2 3">
    <name type="scientific">Favolaschia claudopus</name>
    <dbReference type="NCBI Taxonomy" id="2862362"/>
    <lineage>
        <taxon>Eukaryota</taxon>
        <taxon>Fungi</taxon>
        <taxon>Dikarya</taxon>
        <taxon>Basidiomycota</taxon>
        <taxon>Agaricomycotina</taxon>
        <taxon>Agaricomycetes</taxon>
        <taxon>Agaricomycetidae</taxon>
        <taxon>Agaricales</taxon>
        <taxon>Marasmiineae</taxon>
        <taxon>Mycenaceae</taxon>
        <taxon>Favolaschia</taxon>
    </lineage>
</organism>
<keyword evidence="3" id="KW-1185">Reference proteome</keyword>
<evidence type="ECO:0000313" key="3">
    <source>
        <dbReference type="Proteomes" id="UP001362999"/>
    </source>
</evidence>
<evidence type="ECO:0000256" key="1">
    <source>
        <dbReference type="SAM" id="MobiDB-lite"/>
    </source>
</evidence>